<evidence type="ECO:0000313" key="1">
    <source>
        <dbReference type="EMBL" id="KAG5480469.1"/>
    </source>
</evidence>
<dbReference type="Proteomes" id="UP000674143">
    <property type="component" value="Chromosome 20"/>
</dbReference>
<dbReference type="KEGG" id="loi:92362094"/>
<keyword evidence="2" id="KW-1185">Reference proteome</keyword>
<dbReference type="RefSeq" id="XP_067063800.1">
    <property type="nucleotide sequence ID" value="XM_067208160.1"/>
</dbReference>
<dbReference type="EMBL" id="JAFHLR010000020">
    <property type="protein sequence ID" value="KAG5480469.1"/>
    <property type="molecule type" value="Genomic_DNA"/>
</dbReference>
<evidence type="ECO:0000313" key="2">
    <source>
        <dbReference type="Proteomes" id="UP000674143"/>
    </source>
</evidence>
<dbReference type="AlphaFoldDB" id="A0A836KM05"/>
<proteinExistence type="predicted"/>
<sequence length="265" mass="30092">MASVQLVRRRTSSELSQTERMALRAEERARGHSSKLAAHALSRIKRGVYTNTDVHTLLEQLFLHPPTMVPQRYLIDSPSSKATSRSKQHRRISSALTHNRSYVRQLRCKHRSSTASHYFHVPQTPLPLSFEAQRDIDYVTGRQRCGRLQVGSGYAPLFSMLNTWTPEASTAVERRALQFLKPPERSPMVETLERLASQAHYKPSDPMARIRVNEPAHLPDLHRRAPAEFVPACSKMPTVCFAKHCEGNEDRAACSKAARKYAAWL</sequence>
<gene>
    <name evidence="1" type="ORF">LSCM4_06236</name>
</gene>
<dbReference type="GeneID" id="92362094"/>
<organism evidence="1 2">
    <name type="scientific">Leishmania orientalis</name>
    <dbReference type="NCBI Taxonomy" id="2249476"/>
    <lineage>
        <taxon>Eukaryota</taxon>
        <taxon>Discoba</taxon>
        <taxon>Euglenozoa</taxon>
        <taxon>Kinetoplastea</taxon>
        <taxon>Metakinetoplastina</taxon>
        <taxon>Trypanosomatida</taxon>
        <taxon>Trypanosomatidae</taxon>
        <taxon>Leishmaniinae</taxon>
        <taxon>Leishmania</taxon>
    </lineage>
</organism>
<accession>A0A836KM05</accession>
<comment type="caution">
    <text evidence="1">The sequence shown here is derived from an EMBL/GenBank/DDBJ whole genome shotgun (WGS) entry which is preliminary data.</text>
</comment>
<reference evidence="1 2" key="1">
    <citation type="submission" date="2021-02" db="EMBL/GenBank/DDBJ databases">
        <title>Leishmania (Mundinia) orientalis Genome sequencing and assembly.</title>
        <authorList>
            <person name="Almutairi H."/>
            <person name="Gatherer D."/>
        </authorList>
    </citation>
    <scope>NUCLEOTIDE SEQUENCE [LARGE SCALE GENOMIC DNA]</scope>
    <source>
        <strain evidence="1">LSCM4</strain>
    </source>
</reference>
<protein>
    <submittedName>
        <fullName evidence="1">Uncharacterized protein</fullName>
    </submittedName>
</protein>
<name>A0A836KM05_9TRYP</name>